<accession>A0ABR2L1T4</accession>
<evidence type="ECO:0000313" key="1">
    <source>
        <dbReference type="EMBL" id="KAK8896672.1"/>
    </source>
</evidence>
<sequence length="279" mass="32208">MNTSDLEVEIVNTLQLIFKKSKSLSVNSELSNEIRQNLISNKGKKLDNKELKGLLSKKLSWARVYFKMSSDQMLKKIQKDYKNYFNIQLRCAEIVAIACIIEDETENKFTAGIVTGKNINNDEYDDDDDSDYDDNYMDKDTDDLKEVKSDKNRKINDFNRSKFFLECFNEYRQNFGLKKLELNPALLEPAKNLSRQITKYSVDVDILPFIDQANQIPGVKNVQICTSFDSKKDNYAKKMFESMVGKSKDVIESDNDKISIGFWNSSKNKNVSVACFLFT</sequence>
<evidence type="ECO:0000313" key="2">
    <source>
        <dbReference type="Proteomes" id="UP001470230"/>
    </source>
</evidence>
<proteinExistence type="predicted"/>
<organism evidence="1 2">
    <name type="scientific">Tritrichomonas musculus</name>
    <dbReference type="NCBI Taxonomy" id="1915356"/>
    <lineage>
        <taxon>Eukaryota</taxon>
        <taxon>Metamonada</taxon>
        <taxon>Parabasalia</taxon>
        <taxon>Tritrichomonadida</taxon>
        <taxon>Tritrichomonadidae</taxon>
        <taxon>Tritrichomonas</taxon>
    </lineage>
</organism>
<protein>
    <submittedName>
        <fullName evidence="1">Uncharacterized protein</fullName>
    </submittedName>
</protein>
<name>A0ABR2L1T4_9EUKA</name>
<dbReference type="InterPro" id="IPR035940">
    <property type="entry name" value="CAP_sf"/>
</dbReference>
<reference evidence="1 2" key="1">
    <citation type="submission" date="2024-04" db="EMBL/GenBank/DDBJ databases">
        <title>Tritrichomonas musculus Genome.</title>
        <authorList>
            <person name="Alves-Ferreira E."/>
            <person name="Grigg M."/>
            <person name="Lorenzi H."/>
            <person name="Galac M."/>
        </authorList>
    </citation>
    <scope>NUCLEOTIDE SEQUENCE [LARGE SCALE GENOMIC DNA]</scope>
    <source>
        <strain evidence="1 2">EAF2021</strain>
    </source>
</reference>
<dbReference type="Proteomes" id="UP001470230">
    <property type="component" value="Unassembled WGS sequence"/>
</dbReference>
<keyword evidence="2" id="KW-1185">Reference proteome</keyword>
<dbReference type="EMBL" id="JAPFFF010000002">
    <property type="protein sequence ID" value="KAK8896672.1"/>
    <property type="molecule type" value="Genomic_DNA"/>
</dbReference>
<gene>
    <name evidence="1" type="ORF">M9Y10_014586</name>
</gene>
<dbReference type="Gene3D" id="3.40.33.10">
    <property type="entry name" value="CAP"/>
    <property type="match status" value="1"/>
</dbReference>
<comment type="caution">
    <text evidence="1">The sequence shown here is derived from an EMBL/GenBank/DDBJ whole genome shotgun (WGS) entry which is preliminary data.</text>
</comment>